<name>L9VET7_9EURY</name>
<dbReference type="Gene3D" id="3.60.21.10">
    <property type="match status" value="1"/>
</dbReference>
<gene>
    <name evidence="2" type="ORF">C496_23396</name>
</gene>
<sequence>MRVLVCNDLHLKPAAIDYDVEAMTVPDDLDAVFVAGDLTHRDGEDDVALARRFVERFIPDIPVMYVPGNHDHAPMPERVADGLENATSGHDAVHECEWGTVVGWGCERRSLEPALDQTAFPALDPRTAPRGERRYVADRTADAIENALFDVVSSGASARDAAAELGIAAEHRETFHRSVDAVQNTYEHLAGLLGDCSNVVLISHLSPFNTTFDRHHSTGTRETDREGLHTGSVALALIARTHDVYATISGHSHAFGYDTGDGAGGVPHMLNLGFRGLGIVDIDPDTGVFSFADANPG</sequence>
<dbReference type="Proteomes" id="UP000011599">
    <property type="component" value="Unassembled WGS sequence"/>
</dbReference>
<dbReference type="STRING" id="1114856.GCA_000383975_04662"/>
<dbReference type="eggNOG" id="ENOG502N5P2">
    <property type="taxonomic scope" value="Archaea"/>
</dbReference>
<protein>
    <recommendedName>
        <fullName evidence="1">Calcineurin-like phosphoesterase domain-containing protein</fullName>
    </recommendedName>
</protein>
<dbReference type="InterPro" id="IPR029052">
    <property type="entry name" value="Metallo-depent_PP-like"/>
</dbReference>
<proteinExistence type="predicted"/>
<dbReference type="Pfam" id="PF00149">
    <property type="entry name" value="Metallophos"/>
    <property type="match status" value="1"/>
</dbReference>
<dbReference type="PATRIC" id="fig|1114856.3.peg.4828"/>
<dbReference type="RefSeq" id="WP_006092995.1">
    <property type="nucleotide sequence ID" value="NZ_AOHW01000056.1"/>
</dbReference>
<reference evidence="2 3" key="1">
    <citation type="journal article" date="2014" name="PLoS Genet.">
        <title>Phylogenetically driven sequencing of extremely halophilic archaea reveals strategies for static and dynamic osmo-response.</title>
        <authorList>
            <person name="Becker E.A."/>
            <person name="Seitzer P.M."/>
            <person name="Tritt A."/>
            <person name="Larsen D."/>
            <person name="Krusor M."/>
            <person name="Yao A.I."/>
            <person name="Wu D."/>
            <person name="Madern D."/>
            <person name="Eisen J.A."/>
            <person name="Darling A.E."/>
            <person name="Facciotti M.T."/>
        </authorList>
    </citation>
    <scope>NUCLEOTIDE SEQUENCE [LARGE SCALE GENOMIC DNA]</scope>
    <source>
        <strain evidence="2 3">GA33</strain>
    </source>
</reference>
<feature type="domain" description="Calcineurin-like phosphoesterase" evidence="1">
    <location>
        <begin position="1"/>
        <end position="254"/>
    </location>
</feature>
<dbReference type="EMBL" id="AOHW01000056">
    <property type="protein sequence ID" value="ELY35574.1"/>
    <property type="molecule type" value="Genomic_DNA"/>
</dbReference>
<dbReference type="AlphaFoldDB" id="L9VET7"/>
<accession>L9VET7</accession>
<keyword evidence="3" id="KW-1185">Reference proteome</keyword>
<evidence type="ECO:0000313" key="2">
    <source>
        <dbReference type="EMBL" id="ELY35574.1"/>
    </source>
</evidence>
<organism evidence="2 3">
    <name type="scientific">Natronorubrum tibetense GA33</name>
    <dbReference type="NCBI Taxonomy" id="1114856"/>
    <lineage>
        <taxon>Archaea</taxon>
        <taxon>Methanobacteriati</taxon>
        <taxon>Methanobacteriota</taxon>
        <taxon>Stenosarchaea group</taxon>
        <taxon>Halobacteria</taxon>
        <taxon>Halobacteriales</taxon>
        <taxon>Natrialbaceae</taxon>
        <taxon>Natronorubrum</taxon>
    </lineage>
</organism>
<dbReference type="InterPro" id="IPR004843">
    <property type="entry name" value="Calcineurin-like_PHP"/>
</dbReference>
<dbReference type="SUPFAM" id="SSF56300">
    <property type="entry name" value="Metallo-dependent phosphatases"/>
    <property type="match status" value="1"/>
</dbReference>
<dbReference type="OrthoDB" id="50367at2157"/>
<evidence type="ECO:0000259" key="1">
    <source>
        <dbReference type="Pfam" id="PF00149"/>
    </source>
</evidence>
<comment type="caution">
    <text evidence="2">The sequence shown here is derived from an EMBL/GenBank/DDBJ whole genome shotgun (WGS) entry which is preliminary data.</text>
</comment>
<evidence type="ECO:0000313" key="3">
    <source>
        <dbReference type="Proteomes" id="UP000011599"/>
    </source>
</evidence>
<dbReference type="GO" id="GO:0016787">
    <property type="term" value="F:hydrolase activity"/>
    <property type="evidence" value="ECO:0007669"/>
    <property type="project" value="InterPro"/>
</dbReference>